<gene>
    <name evidence="2" type="ORF">DPV87_08735</name>
</gene>
<dbReference type="EMBL" id="QEPW01000017">
    <property type="protein sequence ID" value="RDE89549.1"/>
    <property type="molecule type" value="Genomic_DNA"/>
</dbReference>
<evidence type="ECO:0000313" key="2">
    <source>
        <dbReference type="EMBL" id="RDE89549.1"/>
    </source>
</evidence>
<dbReference type="Proteomes" id="UP000253910">
    <property type="component" value="Unassembled WGS sequence"/>
</dbReference>
<comment type="caution">
    <text evidence="2">The sequence shown here is derived from an EMBL/GenBank/DDBJ whole genome shotgun (WGS) entry which is preliminary data.</text>
</comment>
<organism evidence="2 3">
    <name type="scientific">Haemophilus parainfluenzae</name>
    <dbReference type="NCBI Taxonomy" id="729"/>
    <lineage>
        <taxon>Bacteria</taxon>
        <taxon>Pseudomonadati</taxon>
        <taxon>Pseudomonadota</taxon>
        <taxon>Gammaproteobacteria</taxon>
        <taxon>Pasteurellales</taxon>
        <taxon>Pasteurellaceae</taxon>
        <taxon>Haemophilus</taxon>
    </lineage>
</organism>
<dbReference type="RefSeq" id="WP_111315887.1">
    <property type="nucleotide sequence ID" value="NZ_QEPW01000017.1"/>
</dbReference>
<keyword evidence="2" id="KW-0675">Receptor</keyword>
<dbReference type="InterPro" id="IPR035897">
    <property type="entry name" value="Toll_tir_struct_dom_sf"/>
</dbReference>
<accession>A0A369Z2M4</accession>
<name>A0A369Z2M4_HAEPA</name>
<evidence type="ECO:0000259" key="1">
    <source>
        <dbReference type="PROSITE" id="PS50104"/>
    </source>
</evidence>
<feature type="domain" description="TIR" evidence="1">
    <location>
        <begin position="146"/>
        <end position="278"/>
    </location>
</feature>
<sequence length="284" mass="33225">MNINNYLENALFQYQNKENIRWDNVILDIYKQLVNKEYPNHSRRWPIINGISKLSIFDLGNNYIIFLYKNSPFSSVITSSGSSLIPSDIGFDEVTPNNINMIREYFRKTYHVNYDDGLFILHRDLSNLSSEIEENLISHKNYLGLLPMKIFLSHKSKDKSKVREFKNILQKLGFSPWLDEEELKAGDKLNRSLLKGMQESCSAIFFITDNYEDTQYLSDEIDYAKNRAMEDPNFKIITLVFNEANHNIPQLLKHYVWKNVDSDLSALGYIIDAVPLQIGEIRYK</sequence>
<proteinExistence type="predicted"/>
<dbReference type="Gene3D" id="3.40.50.10140">
    <property type="entry name" value="Toll/interleukin-1 receptor homology (TIR) domain"/>
    <property type="match status" value="1"/>
</dbReference>
<dbReference type="SUPFAM" id="SSF52200">
    <property type="entry name" value="Toll/Interleukin receptor TIR domain"/>
    <property type="match status" value="1"/>
</dbReference>
<dbReference type="GO" id="GO:0007165">
    <property type="term" value="P:signal transduction"/>
    <property type="evidence" value="ECO:0007669"/>
    <property type="project" value="InterPro"/>
</dbReference>
<dbReference type="PROSITE" id="PS50104">
    <property type="entry name" value="TIR"/>
    <property type="match status" value="1"/>
</dbReference>
<protein>
    <submittedName>
        <fullName evidence="2">Toll/interleukin-1 receptor domain-containing protein</fullName>
    </submittedName>
</protein>
<dbReference type="Pfam" id="PF13676">
    <property type="entry name" value="TIR_2"/>
    <property type="match status" value="1"/>
</dbReference>
<evidence type="ECO:0000313" key="3">
    <source>
        <dbReference type="Proteomes" id="UP000253910"/>
    </source>
</evidence>
<reference evidence="2 3" key="1">
    <citation type="submission" date="2018-05" db="EMBL/GenBank/DDBJ databases">
        <title>Draft Genome Sequences for a Diverse set of 7 Haemophilus Species.</title>
        <authorList>
            <person name="Nichols M."/>
            <person name="Topaz N."/>
            <person name="Wang X."/>
            <person name="Wang X."/>
            <person name="Boxrud D."/>
        </authorList>
    </citation>
    <scope>NUCLEOTIDE SEQUENCE [LARGE SCALE GENOMIC DNA]</scope>
    <source>
        <strain evidence="2 3">C2008001710</strain>
    </source>
</reference>
<dbReference type="InterPro" id="IPR000157">
    <property type="entry name" value="TIR_dom"/>
</dbReference>
<dbReference type="AlphaFoldDB" id="A0A369Z2M4"/>